<dbReference type="Pfam" id="PF25955">
    <property type="entry name" value="DUF7992"/>
    <property type="match status" value="1"/>
</dbReference>
<accession>M0BSL6</accession>
<feature type="region of interest" description="Disordered" evidence="1">
    <location>
        <begin position="1"/>
        <end position="27"/>
    </location>
</feature>
<protein>
    <recommendedName>
        <fullName evidence="2">DUF7992 domain-containing protein</fullName>
    </recommendedName>
</protein>
<feature type="domain" description="DUF7992" evidence="2">
    <location>
        <begin position="3"/>
        <end position="153"/>
    </location>
</feature>
<dbReference type="InterPro" id="IPR058305">
    <property type="entry name" value="DUF7992"/>
</dbReference>
<keyword evidence="4" id="KW-1185">Reference proteome</keyword>
<organism evidence="3 4">
    <name type="scientific">Halovivax asiaticus JCM 14624</name>
    <dbReference type="NCBI Taxonomy" id="1227490"/>
    <lineage>
        <taxon>Archaea</taxon>
        <taxon>Methanobacteriati</taxon>
        <taxon>Methanobacteriota</taxon>
        <taxon>Stenosarchaea group</taxon>
        <taxon>Halobacteria</taxon>
        <taxon>Halobacteriales</taxon>
        <taxon>Natrialbaceae</taxon>
        <taxon>Halovivax</taxon>
    </lineage>
</organism>
<dbReference type="EMBL" id="AOIQ01000006">
    <property type="protein sequence ID" value="ELZ13403.1"/>
    <property type="molecule type" value="Genomic_DNA"/>
</dbReference>
<dbReference type="RefSeq" id="WP_007696575.1">
    <property type="nucleotide sequence ID" value="NZ_AOIQ01000006.1"/>
</dbReference>
<reference evidence="3 4" key="1">
    <citation type="journal article" date="2014" name="PLoS Genet.">
        <title>Phylogenetically driven sequencing of extremely halophilic archaea reveals strategies for static and dynamic osmo-response.</title>
        <authorList>
            <person name="Becker E.A."/>
            <person name="Seitzer P.M."/>
            <person name="Tritt A."/>
            <person name="Larsen D."/>
            <person name="Krusor M."/>
            <person name="Yao A.I."/>
            <person name="Wu D."/>
            <person name="Madern D."/>
            <person name="Eisen J.A."/>
            <person name="Darling A.E."/>
            <person name="Facciotti M.T."/>
        </authorList>
    </citation>
    <scope>NUCLEOTIDE SEQUENCE [LARGE SCALE GENOMIC DNA]</scope>
    <source>
        <strain evidence="3 4">JCM 14624</strain>
    </source>
</reference>
<evidence type="ECO:0000259" key="2">
    <source>
        <dbReference type="Pfam" id="PF25955"/>
    </source>
</evidence>
<comment type="caution">
    <text evidence="3">The sequence shown here is derived from an EMBL/GenBank/DDBJ whole genome shotgun (WGS) entry which is preliminary data.</text>
</comment>
<evidence type="ECO:0000256" key="1">
    <source>
        <dbReference type="SAM" id="MobiDB-lite"/>
    </source>
</evidence>
<dbReference type="OrthoDB" id="165952at2157"/>
<evidence type="ECO:0000313" key="3">
    <source>
        <dbReference type="EMBL" id="ELZ13403.1"/>
    </source>
</evidence>
<dbReference type="Proteomes" id="UP000011560">
    <property type="component" value="Unassembled WGS sequence"/>
</dbReference>
<name>M0BSL6_9EURY</name>
<sequence length="153" mass="17776">MPLDVEPPAPPELEYVDPNQYDDASVADGPDVDYRRQELQEFLEAGGWEEAFDRWRADAELSEREFAIATDMDLFSQFDFFWDDFADRVGYHAPGIPEDWQERSYHPELDTWGTVSAINAGLTEFGQIVCEHLKESYVDWEAEYEPPEDLPDF</sequence>
<proteinExistence type="predicted"/>
<dbReference type="PATRIC" id="fig|1227490.4.peg.229"/>
<gene>
    <name evidence="3" type="ORF">C479_01121</name>
</gene>
<feature type="compositionally biased region" description="Pro residues" evidence="1">
    <location>
        <begin position="1"/>
        <end position="11"/>
    </location>
</feature>
<dbReference type="AlphaFoldDB" id="M0BSL6"/>
<evidence type="ECO:0000313" key="4">
    <source>
        <dbReference type="Proteomes" id="UP000011560"/>
    </source>
</evidence>